<protein>
    <recommendedName>
        <fullName evidence="3">Head decoration protein</fullName>
    </recommendedName>
</protein>
<organism evidence="1 2">
    <name type="scientific">Bacteroides uniformis</name>
    <dbReference type="NCBI Taxonomy" id="820"/>
    <lineage>
        <taxon>Bacteria</taxon>
        <taxon>Pseudomonadati</taxon>
        <taxon>Bacteroidota</taxon>
        <taxon>Bacteroidia</taxon>
        <taxon>Bacteroidales</taxon>
        <taxon>Bacteroidaceae</taxon>
        <taxon>Bacteroides</taxon>
    </lineage>
</organism>
<proteinExistence type="predicted"/>
<reference evidence="1 2" key="1">
    <citation type="submission" date="2018-08" db="EMBL/GenBank/DDBJ databases">
        <title>A genome reference for cultivated species of the human gut microbiota.</title>
        <authorList>
            <person name="Zou Y."/>
            <person name="Xue W."/>
            <person name="Luo G."/>
        </authorList>
    </citation>
    <scope>NUCLEOTIDE SEQUENCE [LARGE SCALE GENOMIC DNA]</scope>
    <source>
        <strain evidence="1 2">AF14-42</strain>
    </source>
</reference>
<sequence>MRLDKENIFFEKPAAELVDGVLGDIIAMGGGDSINPMWLYVGPKLESGSVVLTLETADDEAFSEAVALGSFTLDDNAPVRAKVPLGVKEYLRIKASDSSTPTNATADKIVAALAVDVDFK</sequence>
<evidence type="ECO:0008006" key="3">
    <source>
        <dbReference type="Google" id="ProtNLM"/>
    </source>
</evidence>
<evidence type="ECO:0000313" key="2">
    <source>
        <dbReference type="Proteomes" id="UP000285343"/>
    </source>
</evidence>
<comment type="caution">
    <text evidence="1">The sequence shown here is derived from an EMBL/GenBank/DDBJ whole genome shotgun (WGS) entry which is preliminary data.</text>
</comment>
<dbReference type="Proteomes" id="UP000285343">
    <property type="component" value="Unassembled WGS sequence"/>
</dbReference>
<dbReference type="RefSeq" id="WP_117947961.1">
    <property type="nucleotide sequence ID" value="NZ_QRZC01000040.1"/>
</dbReference>
<name>A0A412X6G5_BACUN</name>
<gene>
    <name evidence="1" type="ORF">DWW14_20990</name>
</gene>
<evidence type="ECO:0000313" key="1">
    <source>
        <dbReference type="EMBL" id="RGV36510.1"/>
    </source>
</evidence>
<accession>A0A412X6G5</accession>
<dbReference type="AlphaFoldDB" id="A0A412X6G5"/>
<dbReference type="EMBL" id="QRZC01000040">
    <property type="protein sequence ID" value="RGV36510.1"/>
    <property type="molecule type" value="Genomic_DNA"/>
</dbReference>